<comment type="caution">
    <text evidence="1">The sequence shown here is derived from an EMBL/GenBank/DDBJ whole genome shotgun (WGS) entry which is preliminary data.</text>
</comment>
<dbReference type="EMBL" id="JAIFRP010004062">
    <property type="protein sequence ID" value="KAK2577622.1"/>
    <property type="molecule type" value="Genomic_DNA"/>
</dbReference>
<proteinExistence type="predicted"/>
<dbReference type="AlphaFoldDB" id="A0AAD9VL13"/>
<sequence>RLGGEAGGVAANGAVAEDAAFGAAVAMDEVAGGAAAEDAAEE</sequence>
<organism evidence="1 2">
    <name type="scientific">Odynerus spinipes</name>
    <dbReference type="NCBI Taxonomy" id="1348599"/>
    <lineage>
        <taxon>Eukaryota</taxon>
        <taxon>Metazoa</taxon>
        <taxon>Ecdysozoa</taxon>
        <taxon>Arthropoda</taxon>
        <taxon>Hexapoda</taxon>
        <taxon>Insecta</taxon>
        <taxon>Pterygota</taxon>
        <taxon>Neoptera</taxon>
        <taxon>Endopterygota</taxon>
        <taxon>Hymenoptera</taxon>
        <taxon>Apocrita</taxon>
        <taxon>Aculeata</taxon>
        <taxon>Vespoidea</taxon>
        <taxon>Vespidae</taxon>
        <taxon>Eumeninae</taxon>
        <taxon>Odynerus</taxon>
    </lineage>
</organism>
<name>A0AAD9VL13_9HYME</name>
<reference evidence="1" key="2">
    <citation type="journal article" date="2023" name="Commun. Biol.">
        <title>Intrasexual cuticular hydrocarbon dimorphism in a wasp sheds light on hydrocarbon biosynthesis genes in Hymenoptera.</title>
        <authorList>
            <person name="Moris V.C."/>
            <person name="Podsiadlowski L."/>
            <person name="Martin S."/>
            <person name="Oeyen J.P."/>
            <person name="Donath A."/>
            <person name="Petersen M."/>
            <person name="Wilbrandt J."/>
            <person name="Misof B."/>
            <person name="Liedtke D."/>
            <person name="Thamm M."/>
            <person name="Scheiner R."/>
            <person name="Schmitt T."/>
            <person name="Niehuis O."/>
        </authorList>
    </citation>
    <scope>NUCLEOTIDE SEQUENCE</scope>
    <source>
        <strain evidence="1">GBR_01_08_01A</strain>
    </source>
</reference>
<evidence type="ECO:0000313" key="1">
    <source>
        <dbReference type="EMBL" id="KAK2577622.1"/>
    </source>
</evidence>
<keyword evidence="2" id="KW-1185">Reference proteome</keyword>
<protein>
    <submittedName>
        <fullName evidence="1">Uncharacterized protein</fullName>
    </submittedName>
</protein>
<accession>A0AAD9VL13</accession>
<dbReference type="Proteomes" id="UP001258017">
    <property type="component" value="Unassembled WGS sequence"/>
</dbReference>
<feature type="non-terminal residue" evidence="1">
    <location>
        <position position="1"/>
    </location>
</feature>
<gene>
    <name evidence="1" type="ORF">KPH14_000551</name>
</gene>
<reference evidence="1" key="1">
    <citation type="submission" date="2021-08" db="EMBL/GenBank/DDBJ databases">
        <authorList>
            <person name="Misof B."/>
            <person name="Oliver O."/>
            <person name="Podsiadlowski L."/>
            <person name="Donath A."/>
            <person name="Peters R."/>
            <person name="Mayer C."/>
            <person name="Rust J."/>
            <person name="Gunkel S."/>
            <person name="Lesny P."/>
            <person name="Martin S."/>
            <person name="Oeyen J.P."/>
            <person name="Petersen M."/>
            <person name="Panagiotis P."/>
            <person name="Wilbrandt J."/>
            <person name="Tanja T."/>
        </authorList>
    </citation>
    <scope>NUCLEOTIDE SEQUENCE</scope>
    <source>
        <strain evidence="1">GBR_01_08_01A</strain>
        <tissue evidence="1">Thorax + abdomen</tissue>
    </source>
</reference>
<evidence type="ECO:0000313" key="2">
    <source>
        <dbReference type="Proteomes" id="UP001258017"/>
    </source>
</evidence>